<gene>
    <name evidence="8" type="primary">ctaB</name>
    <name evidence="9" type="ORF">HSCHL_1121</name>
</gene>
<dbReference type="InterPro" id="IPR030470">
    <property type="entry name" value="UbiA_prenylTrfase_CS"/>
</dbReference>
<dbReference type="GO" id="GO:0005886">
    <property type="term" value="C:plasma membrane"/>
    <property type="evidence" value="ECO:0007669"/>
    <property type="project" value="UniProtKB-SubCell"/>
</dbReference>
<dbReference type="EC" id="2.5.1.141" evidence="8"/>
<protein>
    <recommendedName>
        <fullName evidence="8">Protoheme IX farnesyltransferase</fullName>
        <ecNumber evidence="8">2.5.1.141</ecNumber>
    </recommendedName>
    <alternativeName>
        <fullName evidence="8">Heme B farnesyltransferase</fullName>
    </alternativeName>
    <alternativeName>
        <fullName evidence="8">Heme O synthase</fullName>
    </alternativeName>
</protein>
<feature type="transmembrane region" description="Helical" evidence="8">
    <location>
        <begin position="291"/>
        <end position="311"/>
    </location>
</feature>
<comment type="pathway">
    <text evidence="8">Porphyrin-containing compound metabolism; heme O biosynthesis; heme O from protoheme: step 1/1.</text>
</comment>
<feature type="transmembrane region" description="Helical" evidence="8">
    <location>
        <begin position="111"/>
        <end position="132"/>
    </location>
</feature>
<name>A0A2T5GCU8_HYDSH</name>
<feature type="transmembrane region" description="Helical" evidence="8">
    <location>
        <begin position="41"/>
        <end position="61"/>
    </location>
</feature>
<feature type="transmembrane region" description="Helical" evidence="8">
    <location>
        <begin position="255"/>
        <end position="279"/>
    </location>
</feature>
<evidence type="ECO:0000256" key="1">
    <source>
        <dbReference type="ARBA" id="ARBA00004141"/>
    </source>
</evidence>
<feature type="transmembrane region" description="Helical" evidence="8">
    <location>
        <begin position="138"/>
        <end position="157"/>
    </location>
</feature>
<sequence length="314" mass="32987">MTVAEVREEMTGPAVAPLWERPAEVRRFVGALLRLTKPGIVASNTFGAFAGWMLAAGSGAFNPRPAAWAVATLVGVALVVASGTSINNVIDRDIDRQMDRTRRRPVPAGEVSPAVALAYGAALGGVGEALLYAGVHPLVAAVTAIGWLFYVVFYSLWSKRTTTLGTLVGAVSGAAPTVAGYVAYSMRLDAVAWALFLILFLWQPVHFLAIAFRRREDYARAGLPMLPIVAGSLVAKRQMALYTLALVPASLLPALFGVVGAVYVVGALVLGAVYLALAFQGARATGAAEGRWGGAMFVFSVVYLTALYGLMVVG</sequence>
<dbReference type="PANTHER" id="PTHR43448">
    <property type="entry name" value="PROTOHEME IX FARNESYLTRANSFERASE, MITOCHONDRIAL"/>
    <property type="match status" value="1"/>
</dbReference>
<evidence type="ECO:0000313" key="10">
    <source>
        <dbReference type="Proteomes" id="UP000244180"/>
    </source>
</evidence>
<dbReference type="Gene3D" id="1.10.357.140">
    <property type="entry name" value="UbiA prenyltransferase"/>
    <property type="match status" value="1"/>
</dbReference>
<dbReference type="PROSITE" id="PS00943">
    <property type="entry name" value="UBIA"/>
    <property type="match status" value="1"/>
</dbReference>
<evidence type="ECO:0000256" key="6">
    <source>
        <dbReference type="ARBA" id="ARBA00023136"/>
    </source>
</evidence>
<keyword evidence="6 8" id="KW-0472">Membrane</keyword>
<comment type="subcellular location">
    <subcellularLocation>
        <location evidence="8">Cell membrane</location>
        <topology evidence="8">Multi-pass membrane protein</topology>
    </subcellularLocation>
    <subcellularLocation>
        <location evidence="1">Membrane</location>
        <topology evidence="1">Multi-pass membrane protein</topology>
    </subcellularLocation>
</comment>
<dbReference type="UniPathway" id="UPA00834">
    <property type="reaction ID" value="UER00712"/>
</dbReference>
<feature type="transmembrane region" description="Helical" evidence="8">
    <location>
        <begin position="67"/>
        <end position="90"/>
    </location>
</feature>
<dbReference type="GO" id="GO:0048034">
    <property type="term" value="P:heme O biosynthetic process"/>
    <property type="evidence" value="ECO:0007669"/>
    <property type="project" value="UniProtKB-UniRule"/>
</dbReference>
<dbReference type="CDD" id="cd13957">
    <property type="entry name" value="PT_UbiA_Cox10"/>
    <property type="match status" value="1"/>
</dbReference>
<dbReference type="AlphaFoldDB" id="A0A2T5GCU8"/>
<evidence type="ECO:0000256" key="8">
    <source>
        <dbReference type="HAMAP-Rule" id="MF_00154"/>
    </source>
</evidence>
<evidence type="ECO:0000256" key="7">
    <source>
        <dbReference type="ARBA" id="ARBA00047690"/>
    </source>
</evidence>
<keyword evidence="5 8" id="KW-0350">Heme biosynthesis</keyword>
<dbReference type="InterPro" id="IPR006369">
    <property type="entry name" value="Protohaem_IX_farnesylTrfase"/>
</dbReference>
<feature type="transmembrane region" description="Helical" evidence="8">
    <location>
        <begin position="190"/>
        <end position="211"/>
    </location>
</feature>
<accession>A0A2T5GCU8</accession>
<keyword evidence="4 8" id="KW-1133">Transmembrane helix</keyword>
<evidence type="ECO:0000256" key="3">
    <source>
        <dbReference type="ARBA" id="ARBA00022692"/>
    </source>
</evidence>
<feature type="transmembrane region" description="Helical" evidence="8">
    <location>
        <begin position="164"/>
        <end position="184"/>
    </location>
</feature>
<keyword evidence="3 8" id="KW-0812">Transmembrane</keyword>
<evidence type="ECO:0000256" key="2">
    <source>
        <dbReference type="ARBA" id="ARBA00022679"/>
    </source>
</evidence>
<dbReference type="Proteomes" id="UP000244180">
    <property type="component" value="Unassembled WGS sequence"/>
</dbReference>
<evidence type="ECO:0000313" key="9">
    <source>
        <dbReference type="EMBL" id="PTQ53968.1"/>
    </source>
</evidence>
<keyword evidence="2 8" id="KW-0808">Transferase</keyword>
<keyword evidence="8" id="KW-1003">Cell membrane</keyword>
<comment type="catalytic activity">
    <reaction evidence="7 8">
        <text>heme b + (2E,6E)-farnesyl diphosphate + H2O = Fe(II)-heme o + diphosphate</text>
        <dbReference type="Rhea" id="RHEA:28070"/>
        <dbReference type="ChEBI" id="CHEBI:15377"/>
        <dbReference type="ChEBI" id="CHEBI:33019"/>
        <dbReference type="ChEBI" id="CHEBI:60344"/>
        <dbReference type="ChEBI" id="CHEBI:60530"/>
        <dbReference type="ChEBI" id="CHEBI:175763"/>
        <dbReference type="EC" id="2.5.1.141"/>
    </reaction>
</comment>
<comment type="miscellaneous">
    <text evidence="8">Carbon 2 of the heme B porphyrin ring is defined according to the Fischer nomenclature.</text>
</comment>
<proteinExistence type="inferred from homology"/>
<comment type="similarity">
    <text evidence="8">Belongs to the UbiA prenyltransferase family. Protoheme IX farnesyltransferase subfamily.</text>
</comment>
<reference evidence="9 10" key="1">
    <citation type="submission" date="2017-08" db="EMBL/GenBank/DDBJ databases">
        <title>Burning lignite coal seam in the remote Altai Mountains harbors a hydrogen-driven thermophilic microbial community.</title>
        <authorList>
            <person name="Kadnikov V.V."/>
            <person name="Mardanov A.V."/>
            <person name="Ivasenko D."/>
            <person name="Beletsky A.V."/>
            <person name="Karnachuk O.V."/>
            <person name="Ravin N.V."/>
        </authorList>
    </citation>
    <scope>NUCLEOTIDE SEQUENCE [LARGE SCALE GENOMIC DNA]</scope>
    <source>
        <strain evidence="9">AL33</strain>
    </source>
</reference>
<dbReference type="Pfam" id="PF01040">
    <property type="entry name" value="UbiA"/>
    <property type="match status" value="1"/>
</dbReference>
<comment type="caution">
    <text evidence="9">The sequence shown here is derived from an EMBL/GenBank/DDBJ whole genome shotgun (WGS) entry which is preliminary data.</text>
</comment>
<dbReference type="InterPro" id="IPR044878">
    <property type="entry name" value="UbiA_sf"/>
</dbReference>
<dbReference type="PANTHER" id="PTHR43448:SF2">
    <property type="entry name" value="PROTOHEME IX FARNESYLTRANSFERASE, MITOCHONDRIAL"/>
    <property type="match status" value="1"/>
</dbReference>
<organism evidence="9 10">
    <name type="scientific">Hydrogenibacillus schlegelii</name>
    <name type="common">Bacillus schlegelii</name>
    <dbReference type="NCBI Taxonomy" id="1484"/>
    <lineage>
        <taxon>Bacteria</taxon>
        <taxon>Bacillati</taxon>
        <taxon>Bacillota</taxon>
        <taxon>Bacilli</taxon>
        <taxon>Bacillales</taxon>
        <taxon>Bacillales Family X. Incertae Sedis</taxon>
        <taxon>Hydrogenibacillus</taxon>
    </lineage>
</organism>
<dbReference type="NCBIfam" id="TIGR01473">
    <property type="entry name" value="cyoE_ctaB"/>
    <property type="match status" value="1"/>
</dbReference>
<dbReference type="InterPro" id="IPR000537">
    <property type="entry name" value="UbiA_prenyltransferase"/>
</dbReference>
<comment type="function">
    <text evidence="8">Converts heme B (protoheme IX) to heme O by substitution of the vinyl group on carbon 2 of heme B porphyrin ring with a hydroxyethyl farnesyl side group.</text>
</comment>
<comment type="subunit">
    <text evidence="8">Interacts with CtaA.</text>
</comment>
<dbReference type="HAMAP" id="MF_00154">
    <property type="entry name" value="CyoE_CtaB"/>
    <property type="match status" value="1"/>
</dbReference>
<evidence type="ECO:0000256" key="5">
    <source>
        <dbReference type="ARBA" id="ARBA00023133"/>
    </source>
</evidence>
<feature type="transmembrane region" description="Helical" evidence="8">
    <location>
        <begin position="218"/>
        <end position="235"/>
    </location>
</feature>
<dbReference type="GO" id="GO:0008495">
    <property type="term" value="F:protoheme IX farnesyltransferase activity"/>
    <property type="evidence" value="ECO:0007669"/>
    <property type="project" value="UniProtKB-UniRule"/>
</dbReference>
<evidence type="ECO:0000256" key="4">
    <source>
        <dbReference type="ARBA" id="ARBA00022989"/>
    </source>
</evidence>
<dbReference type="EMBL" id="PEBV01000008">
    <property type="protein sequence ID" value="PTQ53968.1"/>
    <property type="molecule type" value="Genomic_DNA"/>
</dbReference>